<gene>
    <name evidence="2" type="ORF">DdX_14367</name>
</gene>
<evidence type="ECO:0008006" key="4">
    <source>
        <dbReference type="Google" id="ProtNLM"/>
    </source>
</evidence>
<feature type="signal peptide" evidence="1">
    <location>
        <begin position="1"/>
        <end position="16"/>
    </location>
</feature>
<comment type="caution">
    <text evidence="2">The sequence shown here is derived from an EMBL/GenBank/DDBJ whole genome shotgun (WGS) entry which is preliminary data.</text>
</comment>
<evidence type="ECO:0000256" key="1">
    <source>
        <dbReference type="SAM" id="SignalP"/>
    </source>
</evidence>
<dbReference type="EMBL" id="JAKKPZ010000070">
    <property type="protein sequence ID" value="KAI1704248.1"/>
    <property type="molecule type" value="Genomic_DNA"/>
</dbReference>
<dbReference type="Proteomes" id="UP001201812">
    <property type="component" value="Unassembled WGS sequence"/>
</dbReference>
<protein>
    <recommendedName>
        <fullName evidence="4">F-box domain-containing protein</fullName>
    </recommendedName>
</protein>
<keyword evidence="3" id="KW-1185">Reference proteome</keyword>
<feature type="chain" id="PRO_5042075270" description="F-box domain-containing protein" evidence="1">
    <location>
        <begin position="17"/>
        <end position="478"/>
    </location>
</feature>
<evidence type="ECO:0000313" key="2">
    <source>
        <dbReference type="EMBL" id="KAI1704248.1"/>
    </source>
</evidence>
<dbReference type="AlphaFoldDB" id="A0AAD4R1Y2"/>
<sequence length="478" mass="56118">MKVLFVLLVSTIVASSAHFAPETVGSCAAHAFLKAAPMCGVGKKKHEIVPPIEEWKDCVRKMVFDDCGEDAARRVIWEFNKLPEVFKLRAPKMLNIWRSKRSERKRRNPIVLPLETLTHVLHYFPRKQLVNQICRVNSRFFHVANQLLPNLHIINDNHIGYWPLIEFTYFPKKLNIQTFKAVILENGLENHNIFVRILYIFGPENPGIFGGIMGLIKPYGWFDAGKLLKNFPRPYIRFPSFEIRGIPDEALLKFLRRAKPNFINCRLSFTERSIPDETFILKVRELLTDTFLNASEIRIITLYRGMPVYYGPERYFDTYGLKNCDKVAVWYRYDPQAIESFKEWLAWKQDQPDSRRHLVLYRYTHSLELVEDLKQSFQTATKPLHYVVTFMSCRVADPTSFRRILFHPGEFHLDNESTGERLSMFQHKGSAWRLWRRSVKPDDSTWLTALTERDAPDRIVPDGFDKEFYDIVYVVLYG</sequence>
<keyword evidence="1" id="KW-0732">Signal</keyword>
<name>A0AAD4R1Y2_9BILA</name>
<reference evidence="2" key="1">
    <citation type="submission" date="2022-01" db="EMBL/GenBank/DDBJ databases">
        <title>Genome Sequence Resource for Two Populations of Ditylenchus destructor, the Migratory Endoparasitic Phytonematode.</title>
        <authorList>
            <person name="Zhang H."/>
            <person name="Lin R."/>
            <person name="Xie B."/>
        </authorList>
    </citation>
    <scope>NUCLEOTIDE SEQUENCE</scope>
    <source>
        <strain evidence="2">BazhouSP</strain>
    </source>
</reference>
<accession>A0AAD4R1Y2</accession>
<organism evidence="2 3">
    <name type="scientific">Ditylenchus destructor</name>
    <dbReference type="NCBI Taxonomy" id="166010"/>
    <lineage>
        <taxon>Eukaryota</taxon>
        <taxon>Metazoa</taxon>
        <taxon>Ecdysozoa</taxon>
        <taxon>Nematoda</taxon>
        <taxon>Chromadorea</taxon>
        <taxon>Rhabditida</taxon>
        <taxon>Tylenchina</taxon>
        <taxon>Tylenchomorpha</taxon>
        <taxon>Sphaerularioidea</taxon>
        <taxon>Anguinidae</taxon>
        <taxon>Anguininae</taxon>
        <taxon>Ditylenchus</taxon>
    </lineage>
</organism>
<evidence type="ECO:0000313" key="3">
    <source>
        <dbReference type="Proteomes" id="UP001201812"/>
    </source>
</evidence>
<proteinExistence type="predicted"/>